<proteinExistence type="predicted"/>
<comment type="caution">
    <text evidence="2">The sequence shown here is derived from an EMBL/GenBank/DDBJ whole genome shotgun (WGS) entry which is preliminary data.</text>
</comment>
<name>A0ABD6SKV8_BACTU</name>
<keyword evidence="1" id="KW-0812">Transmembrane</keyword>
<evidence type="ECO:0000256" key="1">
    <source>
        <dbReference type="SAM" id="Phobius"/>
    </source>
</evidence>
<feature type="transmembrane region" description="Helical" evidence="1">
    <location>
        <begin position="34"/>
        <end position="54"/>
    </location>
</feature>
<evidence type="ECO:0000313" key="3">
    <source>
        <dbReference type="Proteomes" id="UP000219897"/>
    </source>
</evidence>
<protein>
    <submittedName>
        <fullName evidence="2">Uncharacterized protein</fullName>
    </submittedName>
</protein>
<accession>A0ABD6SKV8</accession>
<keyword evidence="1" id="KW-0472">Membrane</keyword>
<dbReference type="EMBL" id="NTYF01000023">
    <property type="protein sequence ID" value="PER55697.1"/>
    <property type="molecule type" value="Genomic_DNA"/>
</dbReference>
<organism evidence="2 3">
    <name type="scientific">Bacillus thuringiensis</name>
    <dbReference type="NCBI Taxonomy" id="1428"/>
    <lineage>
        <taxon>Bacteria</taxon>
        <taxon>Bacillati</taxon>
        <taxon>Bacillota</taxon>
        <taxon>Bacilli</taxon>
        <taxon>Bacillales</taxon>
        <taxon>Bacillaceae</taxon>
        <taxon>Bacillus</taxon>
        <taxon>Bacillus cereus group</taxon>
    </lineage>
</organism>
<dbReference type="AlphaFoldDB" id="A0ABD6SKV8"/>
<dbReference type="Proteomes" id="UP000219897">
    <property type="component" value="Unassembled WGS sequence"/>
</dbReference>
<reference evidence="2 3" key="1">
    <citation type="submission" date="2017-09" db="EMBL/GenBank/DDBJ databases">
        <title>Large-scale bioinformatics analysis of Bacillus genomes uncovers conserved roles of natural products in bacterial physiology.</title>
        <authorList>
            <consortium name="Agbiome Team Llc"/>
            <person name="Bleich R.M."/>
            <person name="Kirk G.J."/>
            <person name="Santa Maria K.C."/>
            <person name="Allen S.E."/>
            <person name="Farag S."/>
            <person name="Shank E.A."/>
            <person name="Bowers A."/>
        </authorList>
    </citation>
    <scope>NUCLEOTIDE SEQUENCE [LARGE SCALE GENOMIC DNA]</scope>
    <source>
        <strain evidence="2 3">AFS005140</strain>
    </source>
</reference>
<gene>
    <name evidence="2" type="ORF">CN495_08060</name>
</gene>
<evidence type="ECO:0000313" key="2">
    <source>
        <dbReference type="EMBL" id="PER55697.1"/>
    </source>
</evidence>
<keyword evidence="1" id="KW-1133">Transmembrane helix</keyword>
<sequence>MHECTWYGTEYLKHGVATFFSELLYHTYQILVDMFPFILMGWLPITLFSIIYYLKNKKKVLTEQDNKVINLSKVRK</sequence>